<dbReference type="Proteomes" id="UP000033441">
    <property type="component" value="Unassembled WGS sequence"/>
</dbReference>
<proteinExistence type="predicted"/>
<dbReference type="AlphaFoldDB" id="A0A0F3NBT0"/>
<protein>
    <submittedName>
        <fullName evidence="1">Uncharacterized protein</fullName>
    </submittedName>
</protein>
<evidence type="ECO:0000313" key="1">
    <source>
        <dbReference type="EMBL" id="KJV65181.1"/>
    </source>
</evidence>
<dbReference type="EMBL" id="LANV01000001">
    <property type="protein sequence ID" value="KJV65181.1"/>
    <property type="molecule type" value="Genomic_DNA"/>
</dbReference>
<sequence length="37" mass="4197">MPISTITQISEGYVVFHNSRQNTAFRIGYVMENSYAA</sequence>
<accession>A0A0F3NBT0</accession>
<gene>
    <name evidence="1" type="ORF">APHMUC_0800</name>
</gene>
<dbReference type="PATRIC" id="fig|1359152.3.peg.843"/>
<evidence type="ECO:0000313" key="2">
    <source>
        <dbReference type="Proteomes" id="UP000033441"/>
    </source>
</evidence>
<name>A0A0F3NBT0_ANAPH</name>
<comment type="caution">
    <text evidence="1">The sequence shown here is derived from an EMBL/GenBank/DDBJ whole genome shotgun (WGS) entry which is preliminary data.</text>
</comment>
<reference evidence="1 2" key="1">
    <citation type="submission" date="2015-02" db="EMBL/GenBank/DDBJ databases">
        <title>Genome Sequencing of Rickettsiales.</title>
        <authorList>
            <person name="Daugherty S.C."/>
            <person name="Su Q."/>
            <person name="Abolude K."/>
            <person name="Beier-Sexton M."/>
            <person name="Carlyon J.A."/>
            <person name="Carter R."/>
            <person name="Day N.P."/>
            <person name="Dumler S.J."/>
            <person name="Dyachenko V."/>
            <person name="Godinez A."/>
            <person name="Kurtti T.J."/>
            <person name="Lichay M."/>
            <person name="Mullins K.E."/>
            <person name="Ott S."/>
            <person name="Pappas-Brown V."/>
            <person name="Paris D.H."/>
            <person name="Patel P."/>
            <person name="Richards A.L."/>
            <person name="Sadzewicz L."/>
            <person name="Sears K."/>
            <person name="Seidman D."/>
            <person name="Sengamalay N."/>
            <person name="Stenos J."/>
            <person name="Tallon L.J."/>
            <person name="Vincent G."/>
            <person name="Fraser C.M."/>
            <person name="Munderloh U."/>
            <person name="Dunning-Hotopp J.C."/>
        </authorList>
    </citation>
    <scope>NUCLEOTIDE SEQUENCE [LARGE SCALE GENOMIC DNA]</scope>
    <source>
        <strain evidence="1 2">ApMUC09</strain>
    </source>
</reference>
<organism evidence="1 2">
    <name type="scientific">Anaplasma phagocytophilum str. ApMUC09</name>
    <dbReference type="NCBI Taxonomy" id="1359152"/>
    <lineage>
        <taxon>Bacteria</taxon>
        <taxon>Pseudomonadati</taxon>
        <taxon>Pseudomonadota</taxon>
        <taxon>Alphaproteobacteria</taxon>
        <taxon>Rickettsiales</taxon>
        <taxon>Anaplasmataceae</taxon>
        <taxon>Anaplasma</taxon>
        <taxon>phagocytophilum group</taxon>
    </lineage>
</organism>